<sequence length="177" mass="19127">MESRRGMVGLEKTAVRHRCRARAERGVAASGAADERSVDSGGVGGGHNQGANGNRPARVLTLQPPGSGATVVGHEKRDGRRGSAWGSSRWSKAAASWWWLSSSSRSRSSWRHSVVAVVRYPLAPVLGRGPVLERDEAGRRKTERDGSAVAWAASKAGWRAWWRRQGLKAVRGSRPRG</sequence>
<accession>A0A6G1DGM6</accession>
<protein>
    <recommendedName>
        <fullName evidence="4">DUF834 domain-containing protein</fullName>
    </recommendedName>
</protein>
<proteinExistence type="predicted"/>
<organism evidence="2 3">
    <name type="scientific">Oryza meyeriana var. granulata</name>
    <dbReference type="NCBI Taxonomy" id="110450"/>
    <lineage>
        <taxon>Eukaryota</taxon>
        <taxon>Viridiplantae</taxon>
        <taxon>Streptophyta</taxon>
        <taxon>Embryophyta</taxon>
        <taxon>Tracheophyta</taxon>
        <taxon>Spermatophyta</taxon>
        <taxon>Magnoliopsida</taxon>
        <taxon>Liliopsida</taxon>
        <taxon>Poales</taxon>
        <taxon>Poaceae</taxon>
        <taxon>BOP clade</taxon>
        <taxon>Oryzoideae</taxon>
        <taxon>Oryzeae</taxon>
        <taxon>Oryzinae</taxon>
        <taxon>Oryza</taxon>
        <taxon>Oryza meyeriana</taxon>
    </lineage>
</organism>
<reference evidence="2 3" key="1">
    <citation type="submission" date="2019-11" db="EMBL/GenBank/DDBJ databases">
        <title>Whole genome sequence of Oryza granulata.</title>
        <authorList>
            <person name="Li W."/>
        </authorList>
    </citation>
    <scope>NUCLEOTIDE SEQUENCE [LARGE SCALE GENOMIC DNA]</scope>
    <source>
        <strain evidence="3">cv. Menghai</strain>
        <tissue evidence="2">Leaf</tissue>
    </source>
</reference>
<dbReference type="EMBL" id="SPHZ02000006">
    <property type="protein sequence ID" value="KAF0911610.1"/>
    <property type="molecule type" value="Genomic_DNA"/>
</dbReference>
<dbReference type="AlphaFoldDB" id="A0A6G1DGM6"/>
<name>A0A6G1DGM6_9ORYZ</name>
<gene>
    <name evidence="2" type="ORF">E2562_011230</name>
</gene>
<evidence type="ECO:0008006" key="4">
    <source>
        <dbReference type="Google" id="ProtNLM"/>
    </source>
</evidence>
<feature type="region of interest" description="Disordered" evidence="1">
    <location>
        <begin position="16"/>
        <end position="86"/>
    </location>
</feature>
<comment type="caution">
    <text evidence="2">The sequence shown here is derived from an EMBL/GenBank/DDBJ whole genome shotgun (WGS) entry which is preliminary data.</text>
</comment>
<dbReference type="Proteomes" id="UP000479710">
    <property type="component" value="Unassembled WGS sequence"/>
</dbReference>
<evidence type="ECO:0000256" key="1">
    <source>
        <dbReference type="SAM" id="MobiDB-lite"/>
    </source>
</evidence>
<keyword evidence="3" id="KW-1185">Reference proteome</keyword>
<evidence type="ECO:0000313" key="3">
    <source>
        <dbReference type="Proteomes" id="UP000479710"/>
    </source>
</evidence>
<evidence type="ECO:0000313" key="2">
    <source>
        <dbReference type="EMBL" id="KAF0911610.1"/>
    </source>
</evidence>